<accession>A0A837G5G2</accession>
<protein>
    <submittedName>
        <fullName evidence="1">Uncharacterized protein</fullName>
    </submittedName>
</protein>
<gene>
    <name evidence="1" type="ORF">TW71_12730</name>
</gene>
<dbReference type="EMBL" id="JXXR01000015">
    <property type="protein sequence ID" value="KJY71846.1"/>
    <property type="molecule type" value="Genomic_DNA"/>
</dbReference>
<organism evidence="1">
    <name type="scientific">Vibrio coralliilyticus</name>
    <dbReference type="NCBI Taxonomy" id="190893"/>
    <lineage>
        <taxon>Bacteria</taxon>
        <taxon>Pseudomonadati</taxon>
        <taxon>Pseudomonadota</taxon>
        <taxon>Gammaproteobacteria</taxon>
        <taxon>Vibrionales</taxon>
        <taxon>Vibrionaceae</taxon>
        <taxon>Vibrio</taxon>
    </lineage>
</organism>
<dbReference type="GO" id="GO:0005975">
    <property type="term" value="P:carbohydrate metabolic process"/>
    <property type="evidence" value="ECO:0007669"/>
    <property type="project" value="InterPro"/>
</dbReference>
<proteinExistence type="predicted"/>
<reference evidence="1" key="1">
    <citation type="journal article" date="2015" name="BMC Genomics">
        <title>Genome mining reveals unlocked bioactive potential of marine Gram-negative bacteria.</title>
        <authorList>
            <person name="Machado H."/>
            <person name="Sonnenschein E.C."/>
            <person name="Melchiorsen J."/>
            <person name="Gram L."/>
        </authorList>
    </citation>
    <scope>NUCLEOTIDE SEQUENCE</scope>
    <source>
        <strain evidence="1">S2052</strain>
    </source>
</reference>
<dbReference type="RefSeq" id="WP_045986149.1">
    <property type="nucleotide sequence ID" value="NZ_CP063051.1"/>
</dbReference>
<dbReference type="Gene3D" id="2.60.40.2340">
    <property type="match status" value="1"/>
</dbReference>
<comment type="caution">
    <text evidence="1">The sequence shown here is derived from an EMBL/GenBank/DDBJ whole genome shotgun (WGS) entry which is preliminary data.</text>
</comment>
<dbReference type="InterPro" id="IPR008928">
    <property type="entry name" value="6-hairpin_glycosidase_sf"/>
</dbReference>
<sequence length="747" mass="84737">MKHSLIASMILGSLLSGAVSANTLPEIALAAGEKHNVLANPGFEDSGLGWHYWFANIKDDKAFEGQYRGRIAIGAGHSISQIVTIPETGFYQLSVQAISPGKDARVELTNLGDEAFLSKKLKKSRDYKHNKVKQIPLEKGEQIKLRFTGSDAGSVSIDQVELVKSTKSNSPHFNQIIGFKVAGQSGESIIDKERRTIEFELPYASDVSEVAIAKLHVSKGSRASVEQGEILDFNQPVHIKLKDEKGRVENWKVRARVKAKQVTVSSSNDKLQDSFDWAIEKTRQFVMTGQHDLINRDENNNDGTGSADYLPSYWAGYFDRTAFYSRDFLHQSAGAKLAGLDRENFSMFKTFAKHSTESRKWYTLWAINFDGSPHLIDYEDDDWFVREVPAQFEFLEKAWEQYQWTGDKRYIEDKDLWRFYTKVMTDYIALHDDQDPNGIAEGYGGIFEGSATYNERGEFPIEAGDGIGSQYQATVAYAAMLNARDEYSESRQWQQKAQQLKDYFNQEWSIADPEKPLDNYVNIVQKDGLRLNDFGKENSWFMPMKLITEPGERNDRYLDFISQSLGDGIGSTPDAPNNIEAYSYIPETYFPYNRNEEAWKWMQYIMDMKDLPHERPTQGTNGDYPEISFTFISNTIEGLMGVKPNAADSHLITASHLTADIDWLAVDYLPMGEHEVALRHEGTDQSTLTNNNNKPLTWEAWFYGDYPTLVVNGKTVEAKHKVVNGHKVSYVLVNVLGKESHTVSKIR</sequence>
<dbReference type="Gene3D" id="2.60.120.260">
    <property type="entry name" value="Galactose-binding domain-like"/>
    <property type="match status" value="1"/>
</dbReference>
<dbReference type="InterPro" id="IPR012341">
    <property type="entry name" value="6hp_glycosidase-like_sf"/>
</dbReference>
<dbReference type="AlphaFoldDB" id="A0A837G5G2"/>
<name>A0A837G5G2_9VIBR</name>
<dbReference type="Gene3D" id="1.50.10.10">
    <property type="match status" value="1"/>
</dbReference>
<evidence type="ECO:0000313" key="1">
    <source>
        <dbReference type="EMBL" id="KJY71846.1"/>
    </source>
</evidence>
<dbReference type="SUPFAM" id="SSF48208">
    <property type="entry name" value="Six-hairpin glycosidases"/>
    <property type="match status" value="1"/>
</dbReference>